<dbReference type="Pfam" id="PF00106">
    <property type="entry name" value="adh_short"/>
    <property type="match status" value="1"/>
</dbReference>
<reference evidence="16" key="1">
    <citation type="submission" date="2022-01" db="EMBL/GenBank/DDBJ databases">
        <authorList>
            <person name="Braso-Vives M."/>
        </authorList>
    </citation>
    <scope>NUCLEOTIDE SEQUENCE</scope>
</reference>
<dbReference type="EC" id="1.1.1.300" evidence="3"/>
<dbReference type="PROSITE" id="PS00061">
    <property type="entry name" value="ADH_SHORT"/>
    <property type="match status" value="1"/>
</dbReference>
<evidence type="ECO:0000256" key="2">
    <source>
        <dbReference type="ARBA" id="ARBA00006484"/>
    </source>
</evidence>
<comment type="similarity">
    <text evidence="2 14">Belongs to the short-chain dehydrogenases/reductases (SDR) family.</text>
</comment>
<evidence type="ECO:0000256" key="12">
    <source>
        <dbReference type="ARBA" id="ARBA00068717"/>
    </source>
</evidence>
<evidence type="ECO:0000256" key="14">
    <source>
        <dbReference type="RuleBase" id="RU000363"/>
    </source>
</evidence>
<evidence type="ECO:0000256" key="10">
    <source>
        <dbReference type="ARBA" id="ARBA00050568"/>
    </source>
</evidence>
<name>A0A8K0A816_BRALA</name>
<dbReference type="InterPro" id="IPR002347">
    <property type="entry name" value="SDR_fam"/>
</dbReference>
<dbReference type="PANTHER" id="PTHR24322">
    <property type="entry name" value="PKSB"/>
    <property type="match status" value="1"/>
</dbReference>
<comment type="subcellular location">
    <subcellularLocation>
        <location evidence="1">Membrane</location>
        <topology evidence="1">Multi-pass membrane protein</topology>
    </subcellularLocation>
</comment>
<comment type="function">
    <text evidence="11">Catalyzes the reduction of all-trans-retinal to all-trans-retinol in the presence of NADPH.</text>
</comment>
<dbReference type="EMBL" id="OV696692">
    <property type="protein sequence ID" value="CAH1269122.1"/>
    <property type="molecule type" value="Genomic_DNA"/>
</dbReference>
<dbReference type="OrthoDB" id="6251714at2759"/>
<evidence type="ECO:0000313" key="16">
    <source>
        <dbReference type="EMBL" id="CAH1269122.1"/>
    </source>
</evidence>
<dbReference type="Gene3D" id="3.40.50.720">
    <property type="entry name" value="NAD(P)-binding Rossmann-like Domain"/>
    <property type="match status" value="1"/>
</dbReference>
<dbReference type="GO" id="GO:0016020">
    <property type="term" value="C:membrane"/>
    <property type="evidence" value="ECO:0007669"/>
    <property type="project" value="UniProtKB-SubCell"/>
</dbReference>
<proteinExistence type="inferred from homology"/>
<evidence type="ECO:0000256" key="8">
    <source>
        <dbReference type="ARBA" id="ARBA00023098"/>
    </source>
</evidence>
<organism evidence="16 17">
    <name type="scientific">Branchiostoma lanceolatum</name>
    <name type="common">Common lancelet</name>
    <name type="synonym">Amphioxus lanceolatum</name>
    <dbReference type="NCBI Taxonomy" id="7740"/>
    <lineage>
        <taxon>Eukaryota</taxon>
        <taxon>Metazoa</taxon>
        <taxon>Chordata</taxon>
        <taxon>Cephalochordata</taxon>
        <taxon>Leptocardii</taxon>
        <taxon>Amphioxiformes</taxon>
        <taxon>Branchiostomatidae</taxon>
        <taxon>Branchiostoma</taxon>
    </lineage>
</organism>
<evidence type="ECO:0000256" key="9">
    <source>
        <dbReference type="ARBA" id="ARBA00023136"/>
    </source>
</evidence>
<dbReference type="InterPro" id="IPR020904">
    <property type="entry name" value="Sc_DH/Rdtase_CS"/>
</dbReference>
<evidence type="ECO:0000313" key="17">
    <source>
        <dbReference type="Proteomes" id="UP000838412"/>
    </source>
</evidence>
<dbReference type="GO" id="GO:0052650">
    <property type="term" value="F:all-trans-retinol dehydrogenase (NADP+) activity"/>
    <property type="evidence" value="ECO:0007669"/>
    <property type="project" value="UniProtKB-EC"/>
</dbReference>
<keyword evidence="4" id="KW-0812">Transmembrane</keyword>
<evidence type="ECO:0000256" key="11">
    <source>
        <dbReference type="ARBA" id="ARBA00059620"/>
    </source>
</evidence>
<evidence type="ECO:0000259" key="15">
    <source>
        <dbReference type="SMART" id="SM00822"/>
    </source>
</evidence>
<dbReference type="InterPro" id="IPR036291">
    <property type="entry name" value="NAD(P)-bd_dom_sf"/>
</dbReference>
<dbReference type="InterPro" id="IPR057326">
    <property type="entry name" value="KR_dom"/>
</dbReference>
<evidence type="ECO:0000256" key="5">
    <source>
        <dbReference type="ARBA" id="ARBA00022857"/>
    </source>
</evidence>
<accession>A0A8K0A816</accession>
<dbReference type="FunFam" id="3.40.50.720:FF:000131">
    <property type="entry name" value="Short-chain dehydrogenase/reductase 3"/>
    <property type="match status" value="1"/>
</dbReference>
<dbReference type="Proteomes" id="UP000838412">
    <property type="component" value="Chromosome 7"/>
</dbReference>
<dbReference type="CDD" id="cd05339">
    <property type="entry name" value="17beta-HSDXI-like_SDR_c"/>
    <property type="match status" value="1"/>
</dbReference>
<comment type="catalytic activity">
    <reaction evidence="10">
        <text>all-trans-retinol + NADP(+) = all-trans-retinal + NADPH + H(+)</text>
        <dbReference type="Rhea" id="RHEA:25033"/>
        <dbReference type="ChEBI" id="CHEBI:15378"/>
        <dbReference type="ChEBI" id="CHEBI:17336"/>
        <dbReference type="ChEBI" id="CHEBI:17898"/>
        <dbReference type="ChEBI" id="CHEBI:57783"/>
        <dbReference type="ChEBI" id="CHEBI:58349"/>
        <dbReference type="EC" id="1.1.1.300"/>
    </reaction>
</comment>
<feature type="domain" description="Ketoreductase" evidence="15">
    <location>
        <begin position="72"/>
        <end position="281"/>
    </location>
</feature>
<gene>
    <name evidence="16" type="primary">SDR16C5</name>
    <name evidence="16" type="ORF">BLAG_LOCUS21860</name>
</gene>
<sequence>MREIVLVNCAYDRSDDSVFTSPRTCERITGGRLARDRGTIYPHVDGVSTEHSCQAVCLRVLRAERRKSVSGETVLITGASRGIGRCLALEFAKHGASTIILWGRDEEKLSSVKKEVEESGKARCHFYRCDVGDREQVYRTIQKVQEDVGAITILVNNAGVVHGGALLETKDDNIEDTFRVNTLSHFWTTKSVLPSMLANGRGHVVGIASTLGLFPLPGVSDYVASKFSVVGFYESLAAELREQGHRDVSVTCMCPGHTTTDMFKDLTTQPFSLTPQQVAEQTIEAVKTNQRRVILPRVMHLTWILNSWLPGSWMRNVLYVTGAMKDMENFCAKR</sequence>
<protein>
    <recommendedName>
        <fullName evidence="12">Short-chain dehydrogenase/reductase 3</fullName>
        <ecNumber evidence="3">1.1.1.300</ecNumber>
    </recommendedName>
    <alternativeName>
        <fullName evidence="13">Retinal short-chain dehydrogenase/reductase 1</fullName>
    </alternativeName>
</protein>
<dbReference type="AlphaFoldDB" id="A0A8K0A816"/>
<evidence type="ECO:0000256" key="1">
    <source>
        <dbReference type="ARBA" id="ARBA00004141"/>
    </source>
</evidence>
<keyword evidence="9" id="KW-0472">Membrane</keyword>
<evidence type="ECO:0000256" key="13">
    <source>
        <dbReference type="ARBA" id="ARBA00082544"/>
    </source>
</evidence>
<evidence type="ECO:0000256" key="7">
    <source>
        <dbReference type="ARBA" id="ARBA00023002"/>
    </source>
</evidence>
<keyword evidence="17" id="KW-1185">Reference proteome</keyword>
<keyword evidence="8" id="KW-0443">Lipid metabolism</keyword>
<keyword evidence="7" id="KW-0560">Oxidoreductase</keyword>
<dbReference type="SMART" id="SM00822">
    <property type="entry name" value="PKS_KR"/>
    <property type="match status" value="1"/>
</dbReference>
<dbReference type="GO" id="GO:0005811">
    <property type="term" value="C:lipid droplet"/>
    <property type="evidence" value="ECO:0007669"/>
    <property type="project" value="TreeGrafter"/>
</dbReference>
<dbReference type="PANTHER" id="PTHR24322:SF483">
    <property type="entry name" value="SHORT-CHAIN DEHYDROGENASE_REDUCTASE 3"/>
    <property type="match status" value="1"/>
</dbReference>
<evidence type="ECO:0000256" key="3">
    <source>
        <dbReference type="ARBA" id="ARBA00012852"/>
    </source>
</evidence>
<keyword evidence="5" id="KW-0521">NADP</keyword>
<dbReference type="PRINTS" id="PR00080">
    <property type="entry name" value="SDRFAMILY"/>
</dbReference>
<keyword evidence="6" id="KW-1133">Transmembrane helix</keyword>
<dbReference type="SUPFAM" id="SSF51735">
    <property type="entry name" value="NAD(P)-binding Rossmann-fold domains"/>
    <property type="match status" value="1"/>
</dbReference>
<evidence type="ECO:0000256" key="6">
    <source>
        <dbReference type="ARBA" id="ARBA00022989"/>
    </source>
</evidence>
<dbReference type="PRINTS" id="PR00081">
    <property type="entry name" value="GDHRDH"/>
</dbReference>
<evidence type="ECO:0000256" key="4">
    <source>
        <dbReference type="ARBA" id="ARBA00022692"/>
    </source>
</evidence>